<dbReference type="EMBL" id="JARKIB010000030">
    <property type="protein sequence ID" value="KAJ7763443.1"/>
    <property type="molecule type" value="Genomic_DNA"/>
</dbReference>
<organism evidence="1 2">
    <name type="scientific">Mycena metata</name>
    <dbReference type="NCBI Taxonomy" id="1033252"/>
    <lineage>
        <taxon>Eukaryota</taxon>
        <taxon>Fungi</taxon>
        <taxon>Dikarya</taxon>
        <taxon>Basidiomycota</taxon>
        <taxon>Agaricomycotina</taxon>
        <taxon>Agaricomycetes</taxon>
        <taxon>Agaricomycetidae</taxon>
        <taxon>Agaricales</taxon>
        <taxon>Marasmiineae</taxon>
        <taxon>Mycenaceae</taxon>
        <taxon>Mycena</taxon>
    </lineage>
</organism>
<proteinExistence type="predicted"/>
<sequence length="961" mass="108879">MPALGLDDLLNPLDAEGLQAQADMRASLIDVRTQLDELFTLSATTQQAPREIQQKIKEVVAYLQQNQAISAAPLPLERSDPSPPPPEIEKDIRLTSKTHLSILYRYPLNTIIEYPESGTENPIGHLFRLDPDDWVLPDLSIAYSRGSPGGQTLPGRSVTIPLLVDASGNVVECQESHSTCQGVKVCPRSDMDFLSQPHTWATREGLQERLQNDREDRLEHASPNKDTFCRTSAYLAALRKLGCCRPLVEVTNLSSSEEETREATALYLQQVQRGYRPKEGTCQGRLIFEYNAYGTALIRCEHYSKTNNRNHFHDNSVGTATGTYDLDYIEAVLCEDEEEIYRIEEAAFALGYGPLVECKTVTNVSAQRAFCPFDHREEDGALIQPIMVRLECKVKFRMFQPLEQFRRDCPFILITSSGSHTHPIPLPTKTPPAVRSQVFQLLETLEEDIPDMTPRRFLRSPVVKAFLSSTFPHAANPTLTDLHISLGNRSHLKAYIKQAKEFHCPFGTGWNGIVHLKALQDENLAAPDHYIRRIIAINLADVERHEEDDWDDSDKDTKLRIIICMYPKGSSRLLKSGQYLQSDIAFKRIVGYLEFELATMDRDSNFSVIFCRVFVNRQSAFAHQHIFAALEEIVFEDTGKKLRWRHLHAQSLTEYDDMILEWAGDQHRGQAKGLGLHLQSIAAKMPTKADLHEPDRTIQSLGPYEHLGRLFRLCSNHYYRNVKATPVSEEIRRLMRSLLCLEHPDWEGTLDKIRAQGGKAGNDWLRDKESCRFVFPAICWELSCIPWDIWRAGDSNTNLVESSHSDVNREGVRCTLLGGLQKGQAFDVMRLKSLETNEKYGIRPNYLSGHIFENALTNLCRRDNAQRRRMLQADDKIDKLNTKMRKTFDSLQQARFKIREAVARLCVPLGGANSAPSVDLEKLTRSADKTLNTLLALKVEGDSLANLGSGQIQLLTFDLVP</sequence>
<dbReference type="Proteomes" id="UP001215598">
    <property type="component" value="Unassembled WGS sequence"/>
</dbReference>
<evidence type="ECO:0000313" key="2">
    <source>
        <dbReference type="Proteomes" id="UP001215598"/>
    </source>
</evidence>
<evidence type="ECO:0000313" key="1">
    <source>
        <dbReference type="EMBL" id="KAJ7763443.1"/>
    </source>
</evidence>
<protein>
    <submittedName>
        <fullName evidence="1">Uncharacterized protein</fullName>
    </submittedName>
</protein>
<gene>
    <name evidence="1" type="ORF">B0H16DRAFT_1718672</name>
</gene>
<keyword evidence="2" id="KW-1185">Reference proteome</keyword>
<name>A0AAD7JFN4_9AGAR</name>
<dbReference type="AlphaFoldDB" id="A0AAD7JFN4"/>
<accession>A0AAD7JFN4</accession>
<comment type="caution">
    <text evidence="1">The sequence shown here is derived from an EMBL/GenBank/DDBJ whole genome shotgun (WGS) entry which is preliminary data.</text>
</comment>
<reference evidence="1" key="1">
    <citation type="submission" date="2023-03" db="EMBL/GenBank/DDBJ databases">
        <title>Massive genome expansion in bonnet fungi (Mycena s.s.) driven by repeated elements and novel gene families across ecological guilds.</title>
        <authorList>
            <consortium name="Lawrence Berkeley National Laboratory"/>
            <person name="Harder C.B."/>
            <person name="Miyauchi S."/>
            <person name="Viragh M."/>
            <person name="Kuo A."/>
            <person name="Thoen E."/>
            <person name="Andreopoulos B."/>
            <person name="Lu D."/>
            <person name="Skrede I."/>
            <person name="Drula E."/>
            <person name="Henrissat B."/>
            <person name="Morin E."/>
            <person name="Kohler A."/>
            <person name="Barry K."/>
            <person name="LaButti K."/>
            <person name="Morin E."/>
            <person name="Salamov A."/>
            <person name="Lipzen A."/>
            <person name="Mereny Z."/>
            <person name="Hegedus B."/>
            <person name="Baldrian P."/>
            <person name="Stursova M."/>
            <person name="Weitz H."/>
            <person name="Taylor A."/>
            <person name="Grigoriev I.V."/>
            <person name="Nagy L.G."/>
            <person name="Martin F."/>
            <person name="Kauserud H."/>
        </authorList>
    </citation>
    <scope>NUCLEOTIDE SEQUENCE</scope>
    <source>
        <strain evidence="1">CBHHK182m</strain>
    </source>
</reference>